<evidence type="ECO:0000313" key="3">
    <source>
        <dbReference type="Proteomes" id="UP001292094"/>
    </source>
</evidence>
<name>A0AAE1UIE6_9EUCA</name>
<feature type="compositionally biased region" description="Low complexity" evidence="1">
    <location>
        <begin position="97"/>
        <end position="114"/>
    </location>
</feature>
<reference evidence="2" key="1">
    <citation type="submission" date="2023-11" db="EMBL/GenBank/DDBJ databases">
        <title>Genome assemblies of two species of porcelain crab, Petrolisthes cinctipes and Petrolisthes manimaculis (Anomura: Porcellanidae).</title>
        <authorList>
            <person name="Angst P."/>
        </authorList>
    </citation>
    <scope>NUCLEOTIDE SEQUENCE</scope>
    <source>
        <strain evidence="2">PB745_02</strain>
        <tissue evidence="2">Gill</tissue>
    </source>
</reference>
<protein>
    <submittedName>
        <fullName evidence="2">Uncharacterized protein</fullName>
    </submittedName>
</protein>
<sequence length="126" mass="14259">MTPDHSYDLTHSLFILIHRRRGRERVSHVRLFLPNPTSYPTLHHTLTSHTTSIQFTSHSALKFLSTSSLTTPHDTITIPSAHYSTPHHHTTPPLPSPHHSTPYSTQLHPLLHTTPPLPTPTSHQFP</sequence>
<dbReference type="EMBL" id="JAWZYT010000734">
    <property type="protein sequence ID" value="KAK4319654.1"/>
    <property type="molecule type" value="Genomic_DNA"/>
</dbReference>
<feature type="region of interest" description="Disordered" evidence="1">
    <location>
        <begin position="78"/>
        <end position="126"/>
    </location>
</feature>
<dbReference type="AlphaFoldDB" id="A0AAE1UIE6"/>
<accession>A0AAE1UIE6</accession>
<organism evidence="2 3">
    <name type="scientific">Petrolisthes manimaculis</name>
    <dbReference type="NCBI Taxonomy" id="1843537"/>
    <lineage>
        <taxon>Eukaryota</taxon>
        <taxon>Metazoa</taxon>
        <taxon>Ecdysozoa</taxon>
        <taxon>Arthropoda</taxon>
        <taxon>Crustacea</taxon>
        <taxon>Multicrustacea</taxon>
        <taxon>Malacostraca</taxon>
        <taxon>Eumalacostraca</taxon>
        <taxon>Eucarida</taxon>
        <taxon>Decapoda</taxon>
        <taxon>Pleocyemata</taxon>
        <taxon>Anomura</taxon>
        <taxon>Galatheoidea</taxon>
        <taxon>Porcellanidae</taxon>
        <taxon>Petrolisthes</taxon>
    </lineage>
</organism>
<evidence type="ECO:0000313" key="2">
    <source>
        <dbReference type="EMBL" id="KAK4319654.1"/>
    </source>
</evidence>
<keyword evidence="3" id="KW-1185">Reference proteome</keyword>
<comment type="caution">
    <text evidence="2">The sequence shown here is derived from an EMBL/GenBank/DDBJ whole genome shotgun (WGS) entry which is preliminary data.</text>
</comment>
<proteinExistence type="predicted"/>
<dbReference type="Proteomes" id="UP001292094">
    <property type="component" value="Unassembled WGS sequence"/>
</dbReference>
<gene>
    <name evidence="2" type="ORF">Pmani_009437</name>
</gene>
<evidence type="ECO:0000256" key="1">
    <source>
        <dbReference type="SAM" id="MobiDB-lite"/>
    </source>
</evidence>